<feature type="compositionally biased region" description="Basic and acidic residues" evidence="5">
    <location>
        <begin position="89"/>
        <end position="106"/>
    </location>
</feature>
<sequence>MKLKKSVFMLTVMLMSILAQFVSTIGTIQAFAETVDSEVITEQEPGNLPDVKNTINEAIANVPIDETVLTSDNEDEKQTDETIEAETQSEEKKLEERAVEGGRDITKMPNADQLPKDKYGEPMILTDADMTLNGKPITAVDPLKIGDKFQINYQFRIPDEFGATMADGDYFEFSLPESDIITLTESQDGDLVDPDNNIVYGKYYAETDGSVKMVFNAEVSKNNDVDGKLMFSMKIDEKTIIIPGEHTIEIPGVINTDGLVIFIVGQYQSYIEKQYVGSEGDTLKWQVLINPNYLKIDDLTLSDFTRIGIKDVAKSINIDGMRKVDVDIKGNITEVEKLDVSQMTVNKEGIINTGLNSIDSPYQLDISTPLLLGTTGTVTNTALLFGKVGNEEIGQSATAEANAGQELITKEAGIYDKKNQTVDWTITYNPKELHIDQKDAFFTDNIENGTLIEDSMTVSPNLSHTVKPSADKKSFDFNFNQDVNEKVIIKYKTKIINSNSKFVRNKVIAGEQEITVEKDISGPGEGEGDGDGEDGDVISTIKKSTPQIIGNNGGRWTLDINQEKAKLDSWWVEDRVDTGSINKGTLQVWYADKSIVPANEYTIDWIEEGSVTKGFKLTYKKPTSEHFRIFYSTTLDNRKSQTNQANYHYVVSGKEKEDDDSKTLSPPPLGEIGLAKSGHFIPEDNEIEWTVVINDNGRVPIQSNHMLIDPIKDDQTYVKDSAKVFYKYSSYWEENQSSNISFNESKNELKVTGLIENDYTQKVVFRTKLKNPKDILNKTIENTAYYSDDNTPEKSATGTLEKINNNDLFLKKNGTVNSLDPTLIDWKIDVNPYNQHLKDLEIFDDSWENQIIIRESIVLRNPYTNYTMLEGIDYILDYTERGFHIKVKDDVTTKLILTYQGRIIFPSGTVPGTSQQVTNKVRMTAKGVYTTENPIEVKVPVKVPDSSGIIQGKTRNLNVRKISEENPNERLSGAEFVLYRGTNKDPGKVVNRMVTDGSGNALFDKLTKGDYLLVETQAPSGYSISSEMASGRVVTISDSDTTTVEEIVKNPKTGAEKTIEFPVEKKWEKVPSGVETPEVTVRLFANGDEKESMLLNSGNKYQGTFKNLPEKENGKTVNYTVKEDSIPNYESNINGGVITNTYHNTGKTKFSGKKIWEDNDDEARKRPDKIKIILQQDDGKNTVEYTDKYAYASDSWAYEFTNLPDINDETGKPFIYSVKEADVPNGYESSVVGNNIVNTYQKTEKTSLSGKKIWKDNNDEAKKRPNKVTVELYQDGNYYQKQEVSSNTDWSYKFTDLPIYIEGTKTKHEYKVQEVDVPEGYSSQVIERDIVNTYTKEEVETIDISGEKKWDDNYNSLETRPKSITIWLMRDNEEEPYDQKILAPAMPNQKWKYEFTDLPKYAEDGHEYRYWIYETEVPGYETYTDGQYNLVNYLKNDEKINISGKKKWEDENNIDKIRPEEITVRLFRGIKEIDTQKVSEKTDWKYEFKELPKFDDSLKEITYTVKEDPIPGYTTEYIKNGNNIDIKNKHSISEKLNIKGEKFWHGDEIYQDEEYLKENDLKNPRPVSVEIQLFRNGQYEKTTYAYATRGWKYEFNDLQRYDENGGIYTYEVREKNVPLNYETETINHDIHNTYNDAELVDIPFEKIWNDGNYKQLRPNSIDIQLQQMYEGSWYDKGRRQTVKSGSNGKWEHVFKDLSKYNEDGSLIEYRVIEHSWSNDLIGYESTSVGINLVNTLKPKKIDISGTKRWDEPKENNLPMKELRPEEITVNLYQNGVWLESQKVTEKNGNGNNKWEYQFKNLDKFDPVTIKDYVYTVDEEPVANYAPTYSGTNIVNTYNPTETIDISGEKKWEDQNNGFGGPRPISVDVELYQDGVLSDTTTASERTKWQYSFEDLLKFNKETGKEFKYTVKEKNVPAGYESKVNKYEITNKYLNTEITEVTGEKVWDDYENKFDTRPEEVKVVLYQNNHKYKEQMVSGKNNWEYKFTDLKVYDDKGQRYTYRVEESNVPLGYTSKVSEGKITNTYRPTSKINVSGEKFWDDWDDNHSNDVKSRPSEITVELYQNIEKSQPQKIKEQKVKPDKKGNWRYSFDNLDEYDAKGNKYIYTVKETPVPGYTQEVKGYDIFNKYINDEKTKISVEKKWTGNSNEPNFRPESIEVYLLIDGNKDEKNSAILNEANDWKHTFNDLKKYDDNGDLFEYTVIEEGIPQYITTYQTKDNTVIITNTFDNATNETSISGLKIWDDYNNTHDTRPDSVTIGLLQDGKPMKDENGNNVTTTTNPGKGWQYEFSNLPLEKSPGVNYNYSVMEVEPPEFYDAPKVDKTNIINKYRNREKIQINGKKTWNDYDNKFNTQPDSIEITLIKDGSPVETVEAKKDDKYKFSFNDLDKYDEQGVAYTYEVVEEVAAPYTSEVISTIDEVNNKIEVEVVNTYKNTETVDINGEKKWDDYDGKLSTRPNVTIQLYSKTEKNSEPKLVANKLVTSADGWKYEFTELPKYDKQGDLLEYFVKEFMLGGTEGYTSEIDGFDITNHYVNNETVRFKGIKNWIEHNEDAKHRPNEITVGLYVDDTKIDETKTDESKNWAWEFDKDYPVYDKLGNEIPYQIKENVADYTTSIEESKDSDKRVREYVITNKYINTEKTELSVSKSWDDFNNALTTRPGIVKVTLFKNGNPTTQQVELSETNKWQHTFTDLLVYDEDGRKNIYTAQEEEIEGYTQIKDGPNFINQSEKVTELTHLSGEKIWDDENNTLQQRPGYITVVLYQNGNPMIDENYQAVSQKVGLVTNWKYDFKDLPKYDDEGKEYVYSIEELAVDKYKTNIIVNSPTEINIVNKYRNTDKIKIDGKKTWDDLDNKLLIRPETIKIELYQSGRELPYDVKEVKADNNGNWSYMFEDLPKYDGQLKEYTYTVKEQSISGYDSKVDGYDIKNTYRNDELTKLEGEKIWFDEDDKLGRRPESITVELHQNGNLMLDKDGKEVTQTINSEQDGWKYSFKDLPVYDDKLDKYTYTVKEKPVDNYTSTIINSNRPAIVNTIVVDDKTSVLVNKKWEDENNKLNKRPNSIQVNLYRNNGKIPYRTQKVIPNENGSWSYEFTNLPKYDKKLDLYKYTVREMKVPGYSGVIVDDHVTNVSTITNTYDNKDETEIKGYKAWDDQDNKLESRPTSIYVDLYRSDSTDVYQSQKVIADDDGYWYYSFKNLPKYDDDLELYEYKVKEQPVHHYDSEVDGFNILNTYRNDDKTEVKGEKKWVDLDDKLNKRPESIEVELYQNNKKIDKKTVVEGDDGKWLYEFTNLPKYDANLKEYKYTVREPKIADYKTEVDGTMITNYYQNKEVTKVSGKKVWQDHDDKINSRPATIQVDLYQNEGKKPYKTELVKSNGTSEWSYEFTDLPKYDDKLEEYRYTVKEQKVPHYSTEIKDTTITNTYDNDRVIGIKGEKKWVDFDNKLESRPTTIYVDLYQGESKAPMVTEVVTPDTNGKWEYEFVNLPEYDENLEKYEYQIKEREVPHYNTEIKDTTIINTYRNNDKINLSGEKKWNDFDNKLNKRPKAIKVYLYQNDDQKPIKSKNVKADSEGNWNYTFIDLPKYDDELNEYKYTVKEKTVKDYDSEVEGTTITNTYQNKEVTLIKGEKVWSEDKDDKLKQRPSEITVYLHQNGNKEPMKEQTVAPDKNNHWSYEFKDLPKYDEELEPFTYTVSEKKVPHYDSEVSGTTITNTYRNDDKTEIMGQKIWQDEDNELNTRPTSIQIDLYQNGDKKPFKTQTVTGDAKGNWSYAFEELPMYDANLDKYVYTVKEQDVAKYNGKVEGTTITNTYINDIKTELSGEKTWSDKDDKLNVRPSLIKVDLYQNGEKMPGKTEIVKPNKSGEWHYTFKDLPKYDEKLKEFKYTVKEQEVTHYDSKVEGNNILNTYRNDDETEISGEKKWLDENNKIKSRPDSIKVDLYQNEGEKPFKTQVVEPNKSGDWKYTFDKLPKYDANYDEYRYTVKEQPVAHYETQINGTTITNTYQNTDLTKVEGQKQWNDEGNKLKVRPESITVDLYQNGGKKAYQTQEVKANTKGEWSYEFKDLPKYDKDLNLYEYTVKEKAVDDYTTVIEGTTIINTYKNVEVTELSGEKRWQDFDNKVNSRPGSIMVDLYQNDEKQPFRSQKVTPDKNGNWKYTFKALPKYDEQLNDYQYTVKEQTVPHYDSQVSGTTITNTYRNDDKIKFEGKKIWDDADNKLNVRPNAITVDLYQNGKKMSGKTQEVTPDKKGDWTYEFTDLPKYDDQLEAYSYTVKEQPVANYDSKVIGKNITNTYQNNQKTEITGQKFWNDNGNKGNTRPDSIIVELYQNNGNLPVRKQTVVPDKNGNWHYAFNDLPKHDAALNDYQYTVKELPVAGYTSSVNGTTITNTLDSSITPPKPKDPKPKIPLVPVDPVSPTRRLPWTGRETPTSHLPKTGENEKNLFLLSLVGLSLISMSGMALYFRKRY</sequence>
<feature type="transmembrane region" description="Helical" evidence="6">
    <location>
        <begin position="4430"/>
        <end position="4450"/>
    </location>
</feature>
<dbReference type="OrthoDB" id="1744455at2"/>
<feature type="region of interest" description="Disordered" evidence="5">
    <location>
        <begin position="70"/>
        <end position="118"/>
    </location>
</feature>
<evidence type="ECO:0000256" key="4">
    <source>
        <dbReference type="ARBA" id="ARBA00023088"/>
    </source>
</evidence>
<protein>
    <submittedName>
        <fullName evidence="9">Alcohol dehydrogenase</fullName>
        <ecNumber evidence="9">1.1.1.1</ecNumber>
    </submittedName>
</protein>
<dbReference type="SUPFAM" id="SSF49478">
    <property type="entry name" value="Cna protein B-type domain"/>
    <property type="match status" value="35"/>
</dbReference>
<dbReference type="Proteomes" id="UP000195918">
    <property type="component" value="Unassembled WGS sequence"/>
</dbReference>
<evidence type="ECO:0000313" key="9">
    <source>
        <dbReference type="EMBL" id="SLM84788.1"/>
    </source>
</evidence>
<evidence type="ECO:0000259" key="8">
    <source>
        <dbReference type="PROSITE" id="PS50847"/>
    </source>
</evidence>
<reference evidence="10" key="1">
    <citation type="submission" date="2017-02" db="EMBL/GenBank/DDBJ databases">
        <authorList>
            <person name="Dridi B."/>
        </authorList>
    </citation>
    <scope>NUCLEOTIDE SEQUENCE [LARGE SCALE GENOMIC DNA]</scope>
    <source>
        <strain evidence="10">bH819</strain>
    </source>
</reference>
<feature type="region of interest" description="Disordered" evidence="5">
    <location>
        <begin position="2257"/>
        <end position="2281"/>
    </location>
</feature>
<dbReference type="InterPro" id="IPR019931">
    <property type="entry name" value="LPXTG_anchor"/>
</dbReference>
<dbReference type="InterPro" id="IPR008966">
    <property type="entry name" value="Adhesion_dom_sf"/>
</dbReference>
<keyword evidence="6" id="KW-0812">Transmembrane</keyword>
<feature type="chain" id="PRO_5039672792" evidence="7">
    <location>
        <begin position="22"/>
        <end position="4454"/>
    </location>
</feature>
<dbReference type="EMBL" id="FWFD01000003">
    <property type="protein sequence ID" value="SLM84788.1"/>
    <property type="molecule type" value="Genomic_DNA"/>
</dbReference>
<evidence type="ECO:0000256" key="6">
    <source>
        <dbReference type="SAM" id="Phobius"/>
    </source>
</evidence>
<feature type="compositionally biased region" description="Acidic residues" evidence="5">
    <location>
        <begin position="72"/>
        <end position="88"/>
    </location>
</feature>
<evidence type="ECO:0000256" key="5">
    <source>
        <dbReference type="SAM" id="MobiDB-lite"/>
    </source>
</evidence>
<dbReference type="CDD" id="cd00222">
    <property type="entry name" value="CollagenBindB"/>
    <property type="match status" value="34"/>
</dbReference>
<evidence type="ECO:0000256" key="7">
    <source>
        <dbReference type="SAM" id="SignalP"/>
    </source>
</evidence>
<proteinExistence type="predicted"/>
<name>A0A1X6WKI8_9ENTE</name>
<dbReference type="Pfam" id="PF17802">
    <property type="entry name" value="SpaA"/>
    <property type="match status" value="1"/>
</dbReference>
<gene>
    <name evidence="9" type="ORF">FM121_01750</name>
</gene>
<dbReference type="SUPFAM" id="SSF49401">
    <property type="entry name" value="Bacterial adhesins"/>
    <property type="match status" value="4"/>
</dbReference>
<evidence type="ECO:0000256" key="1">
    <source>
        <dbReference type="ARBA" id="ARBA00022512"/>
    </source>
</evidence>
<accession>A0A1X6WKI8</accession>
<dbReference type="Pfam" id="PF05738">
    <property type="entry name" value="Cna_B"/>
    <property type="match status" value="34"/>
</dbReference>
<keyword evidence="6" id="KW-0472">Membrane</keyword>
<dbReference type="GO" id="GO:0004022">
    <property type="term" value="F:alcohol dehydrogenase (NAD+) activity"/>
    <property type="evidence" value="ECO:0007669"/>
    <property type="project" value="UniProtKB-EC"/>
</dbReference>
<keyword evidence="1" id="KW-0134">Cell wall</keyword>
<evidence type="ECO:0000256" key="2">
    <source>
        <dbReference type="ARBA" id="ARBA00022525"/>
    </source>
</evidence>
<feature type="signal peptide" evidence="7">
    <location>
        <begin position="1"/>
        <end position="21"/>
    </location>
</feature>
<dbReference type="PROSITE" id="PS50847">
    <property type="entry name" value="GRAM_POS_ANCHORING"/>
    <property type="match status" value="1"/>
</dbReference>
<dbReference type="InterPro" id="IPR013783">
    <property type="entry name" value="Ig-like_fold"/>
</dbReference>
<keyword evidence="9" id="KW-0560">Oxidoreductase</keyword>
<evidence type="ECO:0000313" key="10">
    <source>
        <dbReference type="Proteomes" id="UP000195918"/>
    </source>
</evidence>
<dbReference type="InterPro" id="IPR041033">
    <property type="entry name" value="SpaA_PFL_dom_1"/>
</dbReference>
<dbReference type="Gene3D" id="2.60.40.1140">
    <property type="entry name" value="Collagen-binding surface protein Cna, B-type domain"/>
    <property type="match status" value="34"/>
</dbReference>
<evidence type="ECO:0000256" key="3">
    <source>
        <dbReference type="ARBA" id="ARBA00022729"/>
    </source>
</evidence>
<feature type="region of interest" description="Disordered" evidence="5">
    <location>
        <begin position="4376"/>
        <end position="4422"/>
    </location>
</feature>
<keyword evidence="4" id="KW-0572">Peptidoglycan-anchor</keyword>
<keyword evidence="10" id="KW-1185">Reference proteome</keyword>
<feature type="domain" description="Gram-positive cocci surface proteins LPxTG" evidence="8">
    <location>
        <begin position="4420"/>
        <end position="4454"/>
    </location>
</feature>
<keyword evidence="2" id="KW-0964">Secreted</keyword>
<dbReference type="RefSeq" id="WP_143597049.1">
    <property type="nucleotide sequence ID" value="NZ_FWFD01000003.1"/>
</dbReference>
<feature type="region of interest" description="Disordered" evidence="5">
    <location>
        <begin position="516"/>
        <end position="537"/>
    </location>
</feature>
<dbReference type="Gene3D" id="2.60.40.10">
    <property type="entry name" value="Immunoglobulins"/>
    <property type="match status" value="1"/>
</dbReference>
<feature type="compositionally biased region" description="Acidic residues" evidence="5">
    <location>
        <begin position="526"/>
        <end position="536"/>
    </location>
</feature>
<keyword evidence="3 7" id="KW-0732">Signal</keyword>
<organism evidence="9 10">
    <name type="scientific">Vagococcus fluvialis bH819</name>
    <dbReference type="NCBI Taxonomy" id="1255619"/>
    <lineage>
        <taxon>Bacteria</taxon>
        <taxon>Bacillati</taxon>
        <taxon>Bacillota</taxon>
        <taxon>Bacilli</taxon>
        <taxon>Lactobacillales</taxon>
        <taxon>Enterococcaceae</taxon>
        <taxon>Vagococcus</taxon>
    </lineage>
</organism>
<dbReference type="EC" id="1.1.1.1" evidence="9"/>
<dbReference type="InterPro" id="IPR008454">
    <property type="entry name" value="Collagen-bd_Cna-like_B-typ_dom"/>
</dbReference>
<keyword evidence="6" id="KW-1133">Transmembrane helix</keyword>